<sequence length="32" mass="3526">DGTGPEKFGPTINEYSLLFTISSFNSKHVIIL</sequence>
<accession>A0A0K2U7I5</accession>
<proteinExistence type="predicted"/>
<organism evidence="1">
    <name type="scientific">Lepeophtheirus salmonis</name>
    <name type="common">Salmon louse</name>
    <name type="synonym">Caligus salmonis</name>
    <dbReference type="NCBI Taxonomy" id="72036"/>
    <lineage>
        <taxon>Eukaryota</taxon>
        <taxon>Metazoa</taxon>
        <taxon>Ecdysozoa</taxon>
        <taxon>Arthropoda</taxon>
        <taxon>Crustacea</taxon>
        <taxon>Multicrustacea</taxon>
        <taxon>Hexanauplia</taxon>
        <taxon>Copepoda</taxon>
        <taxon>Siphonostomatoida</taxon>
        <taxon>Caligidae</taxon>
        <taxon>Lepeophtheirus</taxon>
    </lineage>
</organism>
<evidence type="ECO:0000313" key="1">
    <source>
        <dbReference type="EMBL" id="CDW33872.1"/>
    </source>
</evidence>
<dbReference type="EMBL" id="HACA01016511">
    <property type="protein sequence ID" value="CDW33872.1"/>
    <property type="molecule type" value="Transcribed_RNA"/>
</dbReference>
<dbReference type="AlphaFoldDB" id="A0A0K2U7I5"/>
<protein>
    <submittedName>
        <fullName evidence="1">Uncharacterized protein</fullName>
    </submittedName>
</protein>
<reference evidence="1" key="1">
    <citation type="submission" date="2014-05" db="EMBL/GenBank/DDBJ databases">
        <authorList>
            <person name="Chronopoulou M."/>
        </authorList>
    </citation>
    <scope>NUCLEOTIDE SEQUENCE</scope>
    <source>
        <tissue evidence="1">Whole organism</tissue>
    </source>
</reference>
<feature type="non-terminal residue" evidence="1">
    <location>
        <position position="1"/>
    </location>
</feature>
<name>A0A0K2U7I5_LEPSM</name>